<gene>
    <name evidence="7" type="ORF">BofuT4_P066180.1</name>
</gene>
<feature type="transmembrane region" description="Helical" evidence="5">
    <location>
        <begin position="268"/>
        <end position="287"/>
    </location>
</feature>
<feature type="transmembrane region" description="Helical" evidence="5">
    <location>
        <begin position="440"/>
        <end position="460"/>
    </location>
</feature>
<dbReference type="Proteomes" id="UP000008177">
    <property type="component" value="Unplaced contigs"/>
</dbReference>
<reference evidence="8" key="1">
    <citation type="journal article" date="2011" name="PLoS Genet.">
        <title>Genomic analysis of the necrotrophic fungal pathogens Sclerotinia sclerotiorum and Botrytis cinerea.</title>
        <authorList>
            <person name="Amselem J."/>
            <person name="Cuomo C.A."/>
            <person name="van Kan J.A."/>
            <person name="Viaud M."/>
            <person name="Benito E.P."/>
            <person name="Couloux A."/>
            <person name="Coutinho P.M."/>
            <person name="de Vries R.P."/>
            <person name="Dyer P.S."/>
            <person name="Fillinger S."/>
            <person name="Fournier E."/>
            <person name="Gout L."/>
            <person name="Hahn M."/>
            <person name="Kohn L."/>
            <person name="Lapalu N."/>
            <person name="Plummer K.M."/>
            <person name="Pradier J.M."/>
            <person name="Quevillon E."/>
            <person name="Sharon A."/>
            <person name="Simon A."/>
            <person name="ten Have A."/>
            <person name="Tudzynski B."/>
            <person name="Tudzynski P."/>
            <person name="Wincker P."/>
            <person name="Andrew M."/>
            <person name="Anthouard V."/>
            <person name="Beever R.E."/>
            <person name="Beffa R."/>
            <person name="Benoit I."/>
            <person name="Bouzid O."/>
            <person name="Brault B."/>
            <person name="Chen Z."/>
            <person name="Choquer M."/>
            <person name="Collemare J."/>
            <person name="Cotton P."/>
            <person name="Danchin E.G."/>
            <person name="Da Silva C."/>
            <person name="Gautier A."/>
            <person name="Giraud C."/>
            <person name="Giraud T."/>
            <person name="Gonzalez C."/>
            <person name="Grossetete S."/>
            <person name="Guldener U."/>
            <person name="Henrissat B."/>
            <person name="Howlett B.J."/>
            <person name="Kodira C."/>
            <person name="Kretschmer M."/>
            <person name="Lappartient A."/>
            <person name="Leroch M."/>
            <person name="Levis C."/>
            <person name="Mauceli E."/>
            <person name="Neuveglise C."/>
            <person name="Oeser B."/>
            <person name="Pearson M."/>
            <person name="Poulain J."/>
            <person name="Poussereau N."/>
            <person name="Quesneville H."/>
            <person name="Rascle C."/>
            <person name="Schumacher J."/>
            <person name="Segurens B."/>
            <person name="Sexton A."/>
            <person name="Silva E."/>
            <person name="Sirven C."/>
            <person name="Soanes D.M."/>
            <person name="Talbot N.J."/>
            <person name="Templeton M."/>
            <person name="Yandava C."/>
            <person name="Yarden O."/>
            <person name="Zeng Q."/>
            <person name="Rollins J.A."/>
            <person name="Lebrun M.H."/>
            <person name="Dickman M."/>
        </authorList>
    </citation>
    <scope>NUCLEOTIDE SEQUENCE [LARGE SCALE GENOMIC DNA]</scope>
    <source>
        <strain evidence="8">T4</strain>
    </source>
</reference>
<dbReference type="PANTHER" id="PTHR23501">
    <property type="entry name" value="MAJOR FACILITATOR SUPERFAMILY"/>
    <property type="match status" value="1"/>
</dbReference>
<dbReference type="SUPFAM" id="SSF103473">
    <property type="entry name" value="MFS general substrate transporter"/>
    <property type="match status" value="2"/>
</dbReference>
<feature type="transmembrane region" description="Helical" evidence="5">
    <location>
        <begin position="472"/>
        <end position="497"/>
    </location>
</feature>
<feature type="transmembrane region" description="Helical" evidence="5">
    <location>
        <begin position="129"/>
        <end position="149"/>
    </location>
</feature>
<dbReference type="InParanoid" id="G2XRU3"/>
<evidence type="ECO:0000256" key="1">
    <source>
        <dbReference type="ARBA" id="ARBA00004141"/>
    </source>
</evidence>
<accession>G2XRU3</accession>
<dbReference type="OrthoDB" id="440553at2759"/>
<keyword evidence="2 5" id="KW-0812">Transmembrane</keyword>
<evidence type="ECO:0000256" key="2">
    <source>
        <dbReference type="ARBA" id="ARBA00022692"/>
    </source>
</evidence>
<dbReference type="PROSITE" id="PS50850">
    <property type="entry name" value="MFS"/>
    <property type="match status" value="1"/>
</dbReference>
<feature type="transmembrane region" description="Helical" evidence="5">
    <location>
        <begin position="65"/>
        <end position="88"/>
    </location>
</feature>
<dbReference type="AlphaFoldDB" id="G2XRU3"/>
<protein>
    <submittedName>
        <fullName evidence="7">Similar to MFS multidrug transporter</fullName>
    </submittedName>
</protein>
<feature type="transmembrane region" description="Helical" evidence="5">
    <location>
        <begin position="409"/>
        <end position="428"/>
    </location>
</feature>
<feature type="transmembrane region" description="Helical" evidence="5">
    <location>
        <begin position="100"/>
        <end position="117"/>
    </location>
</feature>
<dbReference type="HOGENOM" id="CLU_000960_22_2_1"/>
<dbReference type="eggNOG" id="KOG0254">
    <property type="taxonomic scope" value="Eukaryota"/>
</dbReference>
<feature type="transmembrane region" description="Helical" evidence="5">
    <location>
        <begin position="342"/>
        <end position="359"/>
    </location>
</feature>
<dbReference type="Pfam" id="PF07690">
    <property type="entry name" value="MFS_1"/>
    <property type="match status" value="1"/>
</dbReference>
<keyword evidence="4 5" id="KW-0472">Membrane</keyword>
<evidence type="ECO:0000313" key="7">
    <source>
        <dbReference type="EMBL" id="CCD43431.1"/>
    </source>
</evidence>
<evidence type="ECO:0000256" key="4">
    <source>
        <dbReference type="ARBA" id="ARBA00023136"/>
    </source>
</evidence>
<dbReference type="EMBL" id="FQ790258">
    <property type="protein sequence ID" value="CCD43431.1"/>
    <property type="molecule type" value="Genomic_DNA"/>
</dbReference>
<evidence type="ECO:0000256" key="5">
    <source>
        <dbReference type="SAM" id="Phobius"/>
    </source>
</evidence>
<evidence type="ECO:0000259" key="6">
    <source>
        <dbReference type="PROSITE" id="PS50850"/>
    </source>
</evidence>
<name>G2XRU3_BOTF4</name>
<feature type="domain" description="Major facilitator superfamily (MFS) profile" evidence="6">
    <location>
        <begin position="65"/>
        <end position="569"/>
    </location>
</feature>
<dbReference type="GO" id="GO:0005886">
    <property type="term" value="C:plasma membrane"/>
    <property type="evidence" value="ECO:0007669"/>
    <property type="project" value="TreeGrafter"/>
</dbReference>
<feature type="transmembrane region" description="Helical" evidence="5">
    <location>
        <begin position="299"/>
        <end position="321"/>
    </location>
</feature>
<keyword evidence="3 5" id="KW-1133">Transmembrane helix</keyword>
<feature type="transmembrane region" description="Helical" evidence="5">
    <location>
        <begin position="188"/>
        <end position="210"/>
    </location>
</feature>
<sequence>MSEYIETVALSVEKETFGFQTQVTSVSQSDPSMSDTSQADDIAHEGLRSKLFSFIHYKKKQKVLIGLRIFLSLFITNLEIPIVTTSLVSITDDLNSFNEVNWIASAYMLGEVSMLMIWGKLSDIFGRKLCTVTSISLFTIFAGACGISQSMTQLIIFRAFQGIGSGGNFALGNIILFELVPKNLYTRYTTFISIVYSISFSLGPVLGGALNHSKTWRWVFLLNVPAGALSALAIVFYLPAKFPNHKRDEMSKGFGFRSLFSTNVFKRVDLLGAVILLVAIALLVAALEEAGQLYEWRSAFVVVLLTISGISWICFVFWERLVSLESQTAEPVFPWRLMTSRIWIGMILNAVFLGIPYFVTIFQLPQRFQVVDNTTALNAAFRLIPFTLLCPVGSIVSTVVAGKAKVPPIFFIMIGSGLQVVGFALLSTLTISEVVPVSQYGFQVIAGFGVGINLSTLLLITPYSISEPADKAVAVSSITQFRILGGVLGIAIATAAYKSNIISNLDKILTKEQRLLILESTSMIKTFDPDVQLQIRSIFAEGYNLQFRILVAFAAAQIPSSLLMWQEKQIVV</sequence>
<evidence type="ECO:0000313" key="8">
    <source>
        <dbReference type="Proteomes" id="UP000008177"/>
    </source>
</evidence>
<feature type="transmembrane region" description="Helical" evidence="5">
    <location>
        <begin position="379"/>
        <end position="402"/>
    </location>
</feature>
<dbReference type="GO" id="GO:0022857">
    <property type="term" value="F:transmembrane transporter activity"/>
    <property type="evidence" value="ECO:0007669"/>
    <property type="project" value="InterPro"/>
</dbReference>
<organism evidence="7 8">
    <name type="scientific">Botryotinia fuckeliana (strain T4)</name>
    <name type="common">Noble rot fungus</name>
    <name type="synonym">Botrytis cinerea</name>
    <dbReference type="NCBI Taxonomy" id="999810"/>
    <lineage>
        <taxon>Eukaryota</taxon>
        <taxon>Fungi</taxon>
        <taxon>Dikarya</taxon>
        <taxon>Ascomycota</taxon>
        <taxon>Pezizomycotina</taxon>
        <taxon>Leotiomycetes</taxon>
        <taxon>Helotiales</taxon>
        <taxon>Sclerotiniaceae</taxon>
        <taxon>Botrytis</taxon>
    </lineage>
</organism>
<dbReference type="InterPro" id="IPR011701">
    <property type="entry name" value="MFS"/>
</dbReference>
<dbReference type="PANTHER" id="PTHR23501:SF43">
    <property type="entry name" value="MULTIDRUG TRANSPORTER, PUTATIVE (AFU_ORTHOLOGUE AFUA_6G03040)-RELATED"/>
    <property type="match status" value="1"/>
</dbReference>
<comment type="subcellular location">
    <subcellularLocation>
        <location evidence="1">Membrane</location>
        <topology evidence="1">Multi-pass membrane protein</topology>
    </subcellularLocation>
</comment>
<dbReference type="Gene3D" id="1.20.1250.20">
    <property type="entry name" value="MFS general substrate transporter like domains"/>
    <property type="match status" value="2"/>
</dbReference>
<feature type="transmembrane region" description="Helical" evidence="5">
    <location>
        <begin position="216"/>
        <end position="238"/>
    </location>
</feature>
<proteinExistence type="predicted"/>
<dbReference type="InterPro" id="IPR020846">
    <property type="entry name" value="MFS_dom"/>
</dbReference>
<evidence type="ECO:0000256" key="3">
    <source>
        <dbReference type="ARBA" id="ARBA00022989"/>
    </source>
</evidence>
<dbReference type="InterPro" id="IPR036259">
    <property type="entry name" value="MFS_trans_sf"/>
</dbReference>